<proteinExistence type="predicted"/>
<accession>Q6U1X9</accession>
<protein>
    <submittedName>
        <fullName evidence="1">Ribulose-1,5-bisphosphate carboxylase/oxygenase large subunit</fullName>
    </submittedName>
</protein>
<geneLocation type="chloroplast" evidence="1"/>
<keyword evidence="1" id="KW-0934">Plastid</keyword>
<dbReference type="EMBL" id="AY380355">
    <property type="protein sequence ID" value="AAR29481.1"/>
    <property type="molecule type" value="Genomic_DNA"/>
</dbReference>
<name>Q6U1X9_9ROSI</name>
<feature type="non-terminal residue" evidence="1">
    <location>
        <position position="40"/>
    </location>
</feature>
<sequence length="40" mass="4532">VLTDCVNPTVRVAIVARSISFQFLGKTSCKRRSVHLIRPY</sequence>
<organism evidence="1">
    <name type="scientific">Pera bicolor</name>
    <dbReference type="NCBI Taxonomy" id="256813"/>
    <lineage>
        <taxon>Eukaryota</taxon>
        <taxon>Viridiplantae</taxon>
        <taxon>Streptophyta</taxon>
        <taxon>Embryophyta</taxon>
        <taxon>Tracheophyta</taxon>
        <taxon>Spermatophyta</taxon>
        <taxon>Magnoliopsida</taxon>
        <taxon>eudicotyledons</taxon>
        <taxon>Gunneridae</taxon>
        <taxon>Pentapetalae</taxon>
        <taxon>rosids</taxon>
        <taxon>fabids</taxon>
        <taxon>Malpighiales</taxon>
        <taxon>Peraceae</taxon>
        <taxon>Pera</taxon>
    </lineage>
</organism>
<evidence type="ECO:0000313" key="1">
    <source>
        <dbReference type="EMBL" id="AAR29481.1"/>
    </source>
</evidence>
<reference evidence="1" key="1">
    <citation type="journal article" date="2004" name="Am. J. Bot.">
        <title>Elatinaceae are sister to Malpighiaceae; Peridiscaceae belong to Saxifragales.</title>
        <authorList>
            <person name="Davis C.C."/>
            <person name="Chase M.W."/>
        </authorList>
    </citation>
    <scope>NUCLEOTIDE SEQUENCE</scope>
</reference>
<dbReference type="AlphaFoldDB" id="Q6U1X9"/>
<feature type="non-terminal residue" evidence="1">
    <location>
        <position position="1"/>
    </location>
</feature>
<keyword evidence="1" id="KW-0150">Chloroplast</keyword>
<gene>
    <name evidence="1" type="primary">rbcL</name>
</gene>